<dbReference type="PANTHER" id="PTHR11638">
    <property type="entry name" value="ATP-DEPENDENT CLP PROTEASE"/>
    <property type="match status" value="1"/>
</dbReference>
<dbReference type="InterPro" id="IPR001270">
    <property type="entry name" value="ClpA/B"/>
</dbReference>
<evidence type="ECO:0000256" key="2">
    <source>
        <dbReference type="ARBA" id="ARBA00022840"/>
    </source>
</evidence>
<dbReference type="SMART" id="SM00382">
    <property type="entry name" value="AAA"/>
    <property type="match status" value="2"/>
</dbReference>
<dbReference type="GO" id="GO:0016887">
    <property type="term" value="F:ATP hydrolysis activity"/>
    <property type="evidence" value="ECO:0007669"/>
    <property type="project" value="InterPro"/>
</dbReference>
<feature type="domain" description="AAA+ ATPase" evidence="3">
    <location>
        <begin position="58"/>
        <end position="192"/>
    </location>
</feature>
<sequence>MTQSMVGVSVGVSINREIDEDKYPYLSAYAAPVAVPVREIVGREEEVNKIMAALMRPEISNVMLVGPAGSGKTTLVQQALVKDPERNYIEVDVAKMVADLSTPAQMAARIKGVFEDAIAYRKHEGHELVLFIDEFHQIVQLSTAAVEAIKPILAMSGVLGVRVIAATTLEEFHEHIRPNQALTERLQEIRLTPTDQKTTVAILRGMADRYGVSDQFYDDHVFEQIYSTTERFMPSSVQPRKSIRVLDAMVGWHRLSGKPMDMDLLGDVLHDAIGVDIAFKVDGTSIKDKLDEKVMAQSLATTVVARRLQLVVADLHDKSRPLSNFLFTGPTGVGKTELVKQLARVLFGDDTGRLIRFDMSEFALESSLDLFRSELTRRVADQGNAIVLLDEVEKADRAIARLLLQVLDDGRLSDDYNREVSFLNTYIVMTTNAGSEIFETISNYATDDTGDGRAIKDFIKNIHTSIKNKGFPPELLGRVDEIVPFQPLSETTQDRIITKKLKDVASEVYARHGVVMHCSHKVMEFLLVDQVEESAESGGARGAVRSLQREVVTEVATFINTYPEVRDIYVDVDGQMRNKTNRVSTARVVIKRVEG</sequence>
<evidence type="ECO:0000259" key="3">
    <source>
        <dbReference type="SMART" id="SM00382"/>
    </source>
</evidence>
<keyword evidence="1" id="KW-0547">Nucleotide-binding</keyword>
<dbReference type="Proteomes" id="UP000218244">
    <property type="component" value="Chromosome"/>
</dbReference>
<organism evidence="4 5">
    <name type="scientific">Corynebacterium suranareeae</name>
    <dbReference type="NCBI Taxonomy" id="2506452"/>
    <lineage>
        <taxon>Bacteria</taxon>
        <taxon>Bacillati</taxon>
        <taxon>Actinomycetota</taxon>
        <taxon>Actinomycetes</taxon>
        <taxon>Mycobacteriales</taxon>
        <taxon>Corynebacteriaceae</taxon>
        <taxon>Corynebacterium</taxon>
    </lineage>
</organism>
<dbReference type="RefSeq" id="WP_096456430.1">
    <property type="nucleotide sequence ID" value="NZ_AP017369.1"/>
</dbReference>
<dbReference type="Pfam" id="PF07724">
    <property type="entry name" value="AAA_2"/>
    <property type="match status" value="1"/>
</dbReference>
<dbReference type="SUPFAM" id="SSF52540">
    <property type="entry name" value="P-loop containing nucleoside triphosphate hydrolases"/>
    <property type="match status" value="2"/>
</dbReference>
<dbReference type="KEGG" id="csur:N24_1878"/>
<evidence type="ECO:0000256" key="1">
    <source>
        <dbReference type="ARBA" id="ARBA00022741"/>
    </source>
</evidence>
<gene>
    <name evidence="4" type="ORF">N24_1878</name>
</gene>
<dbReference type="InterPro" id="IPR003593">
    <property type="entry name" value="AAA+_ATPase"/>
</dbReference>
<dbReference type="InterPro" id="IPR003959">
    <property type="entry name" value="ATPase_AAA_core"/>
</dbReference>
<dbReference type="PANTHER" id="PTHR11638:SF18">
    <property type="entry name" value="HEAT SHOCK PROTEIN 104"/>
    <property type="match status" value="1"/>
</dbReference>
<dbReference type="GO" id="GO:0005737">
    <property type="term" value="C:cytoplasm"/>
    <property type="evidence" value="ECO:0007669"/>
    <property type="project" value="TreeGrafter"/>
</dbReference>
<dbReference type="GO" id="GO:0034605">
    <property type="term" value="P:cellular response to heat"/>
    <property type="evidence" value="ECO:0007669"/>
    <property type="project" value="TreeGrafter"/>
</dbReference>
<name>A0A160PUA2_9CORY</name>
<evidence type="ECO:0000313" key="5">
    <source>
        <dbReference type="Proteomes" id="UP000218244"/>
    </source>
</evidence>
<dbReference type="EMBL" id="AP017369">
    <property type="protein sequence ID" value="BAU96140.1"/>
    <property type="molecule type" value="Genomic_DNA"/>
</dbReference>
<reference evidence="4 5" key="1">
    <citation type="submission" date="2016-02" db="EMBL/GenBank/DDBJ databases">
        <title>Corynebacterium glutamicum N24 whole genome sequencing project.</title>
        <authorList>
            <person name="Matsutani M."/>
            <person name="Nangtapong N."/>
            <person name="Yakushi T."/>
            <person name="Matsushita K."/>
        </authorList>
    </citation>
    <scope>NUCLEOTIDE SEQUENCE [LARGE SCALE GENOMIC DNA]</scope>
    <source>
        <strain evidence="4 5">N24</strain>
    </source>
</reference>
<keyword evidence="2 4" id="KW-0067">ATP-binding</keyword>
<dbReference type="GO" id="GO:0005524">
    <property type="term" value="F:ATP binding"/>
    <property type="evidence" value="ECO:0007669"/>
    <property type="project" value="UniProtKB-KW"/>
</dbReference>
<dbReference type="Gene3D" id="3.40.50.300">
    <property type="entry name" value="P-loop containing nucleotide triphosphate hydrolases"/>
    <property type="match status" value="2"/>
</dbReference>
<dbReference type="InterPro" id="IPR050130">
    <property type="entry name" value="ClpA_ClpB"/>
</dbReference>
<dbReference type="PRINTS" id="PR00300">
    <property type="entry name" value="CLPPROTEASEA"/>
</dbReference>
<keyword evidence="5" id="KW-1185">Reference proteome</keyword>
<protein>
    <submittedName>
        <fullName evidence="4">ATPase with chaperone activity, ATP-binding subunit</fullName>
    </submittedName>
</protein>
<dbReference type="CDD" id="cd19499">
    <property type="entry name" value="RecA-like_ClpB_Hsp104-like"/>
    <property type="match status" value="1"/>
</dbReference>
<dbReference type="AlphaFoldDB" id="A0A160PUA2"/>
<accession>A0A160PUA2</accession>
<proteinExistence type="predicted"/>
<dbReference type="CDD" id="cd00009">
    <property type="entry name" value="AAA"/>
    <property type="match status" value="1"/>
</dbReference>
<dbReference type="InterPro" id="IPR027417">
    <property type="entry name" value="P-loop_NTPase"/>
</dbReference>
<dbReference type="Pfam" id="PF00004">
    <property type="entry name" value="AAA"/>
    <property type="match status" value="1"/>
</dbReference>
<feature type="domain" description="AAA+ ATPase" evidence="3">
    <location>
        <begin position="321"/>
        <end position="470"/>
    </location>
</feature>
<evidence type="ECO:0000313" key="4">
    <source>
        <dbReference type="EMBL" id="BAU96140.1"/>
    </source>
</evidence>